<dbReference type="EMBL" id="BART01015866">
    <property type="protein sequence ID" value="GAG75478.1"/>
    <property type="molecule type" value="Genomic_DNA"/>
</dbReference>
<accession>X1AT94</accession>
<dbReference type="Pfam" id="PF13646">
    <property type="entry name" value="HEAT_2"/>
    <property type="match status" value="1"/>
</dbReference>
<dbReference type="Gene3D" id="1.25.10.10">
    <property type="entry name" value="Leucine-rich Repeat Variant"/>
    <property type="match status" value="1"/>
</dbReference>
<protein>
    <recommendedName>
        <fullName evidence="2">HEAT repeat domain-containing protein</fullName>
    </recommendedName>
</protein>
<name>X1AT94_9ZZZZ</name>
<reference evidence="1" key="1">
    <citation type="journal article" date="2014" name="Front. Microbiol.">
        <title>High frequency of phylogenetically diverse reductive dehalogenase-homologous genes in deep subseafloor sedimentary metagenomes.</title>
        <authorList>
            <person name="Kawai M."/>
            <person name="Futagami T."/>
            <person name="Toyoda A."/>
            <person name="Takaki Y."/>
            <person name="Nishi S."/>
            <person name="Hori S."/>
            <person name="Arai W."/>
            <person name="Tsubouchi T."/>
            <person name="Morono Y."/>
            <person name="Uchiyama I."/>
            <person name="Ito T."/>
            <person name="Fujiyama A."/>
            <person name="Inagaki F."/>
            <person name="Takami H."/>
        </authorList>
    </citation>
    <scope>NUCLEOTIDE SEQUENCE</scope>
    <source>
        <strain evidence="1">Expedition CK06-06</strain>
    </source>
</reference>
<proteinExistence type="predicted"/>
<gene>
    <name evidence="1" type="ORF">S01H4_30694</name>
</gene>
<evidence type="ECO:0000313" key="1">
    <source>
        <dbReference type="EMBL" id="GAG75478.1"/>
    </source>
</evidence>
<dbReference type="InterPro" id="IPR016024">
    <property type="entry name" value="ARM-type_fold"/>
</dbReference>
<dbReference type="SUPFAM" id="SSF48371">
    <property type="entry name" value="ARM repeat"/>
    <property type="match status" value="1"/>
</dbReference>
<sequence>SPDFIVRARAVMKIKQNNDTRYLKFLLPLLDDPDDSVRWSVIKFLAKHKNNPIIFSELKNHLNKELNPIIHENLKEIFE</sequence>
<feature type="non-terminal residue" evidence="1">
    <location>
        <position position="1"/>
    </location>
</feature>
<comment type="caution">
    <text evidence="1">The sequence shown here is derived from an EMBL/GenBank/DDBJ whole genome shotgun (WGS) entry which is preliminary data.</text>
</comment>
<evidence type="ECO:0008006" key="2">
    <source>
        <dbReference type="Google" id="ProtNLM"/>
    </source>
</evidence>
<organism evidence="1">
    <name type="scientific">marine sediment metagenome</name>
    <dbReference type="NCBI Taxonomy" id="412755"/>
    <lineage>
        <taxon>unclassified sequences</taxon>
        <taxon>metagenomes</taxon>
        <taxon>ecological metagenomes</taxon>
    </lineage>
</organism>
<dbReference type="InterPro" id="IPR011989">
    <property type="entry name" value="ARM-like"/>
</dbReference>
<dbReference type="AlphaFoldDB" id="X1AT94"/>